<protein>
    <recommendedName>
        <fullName evidence="3">Arginase family protein</fullName>
    </recommendedName>
</protein>
<gene>
    <name evidence="1" type="ORF">F889_01232</name>
</gene>
<name>N9PQ59_9GAMM</name>
<dbReference type="HOGENOM" id="CLU_066809_0_0_6"/>
<dbReference type="SUPFAM" id="SSF52768">
    <property type="entry name" value="Arginase/deacetylase"/>
    <property type="match status" value="1"/>
</dbReference>
<dbReference type="EMBL" id="APRZ01000011">
    <property type="protein sequence ID" value="ENX35563.1"/>
    <property type="molecule type" value="Genomic_DNA"/>
</dbReference>
<dbReference type="PATRIC" id="fig|1217695.3.peg.1198"/>
<keyword evidence="2" id="KW-1185">Reference proteome</keyword>
<reference evidence="1 2" key="1">
    <citation type="submission" date="2013-02" db="EMBL/GenBank/DDBJ databases">
        <title>The Genome Sequence of Acinetobacter sp. NIPH 1859.</title>
        <authorList>
            <consortium name="The Broad Institute Genome Sequencing Platform"/>
            <consortium name="The Broad Institute Genome Sequencing Center for Infectious Disease"/>
            <person name="Cerqueira G."/>
            <person name="Feldgarden M."/>
            <person name="Courvalin P."/>
            <person name="Perichon B."/>
            <person name="Grillot-Courvalin C."/>
            <person name="Clermont D."/>
            <person name="Rocha E."/>
            <person name="Yoon E.-J."/>
            <person name="Nemec A."/>
            <person name="Walker B."/>
            <person name="Young S.K."/>
            <person name="Zeng Q."/>
            <person name="Gargeya S."/>
            <person name="Fitzgerald M."/>
            <person name="Haas B."/>
            <person name="Abouelleil A."/>
            <person name="Alvarado L."/>
            <person name="Arachchi H.M."/>
            <person name="Berlin A.M."/>
            <person name="Chapman S.B."/>
            <person name="Dewar J."/>
            <person name="Goldberg J."/>
            <person name="Griggs A."/>
            <person name="Gujja S."/>
            <person name="Hansen M."/>
            <person name="Howarth C."/>
            <person name="Imamovic A."/>
            <person name="Larimer J."/>
            <person name="McCowan C."/>
            <person name="Murphy C."/>
            <person name="Neiman D."/>
            <person name="Pearson M."/>
            <person name="Priest M."/>
            <person name="Roberts A."/>
            <person name="Saif S."/>
            <person name="Shea T."/>
            <person name="Sisk P."/>
            <person name="Sykes S."/>
            <person name="Wortman J."/>
            <person name="Nusbaum C."/>
            <person name="Birren B."/>
        </authorList>
    </citation>
    <scope>NUCLEOTIDE SEQUENCE [LARGE SCALE GENOMIC DNA]</scope>
    <source>
        <strain evidence="1 2">NIPH 1859</strain>
    </source>
</reference>
<proteinExistence type="predicted"/>
<sequence>MTLTDNRRPIVLNFDDSAGEFEGALRLDLSTWQEMIRFGCKWNQFQALGNYLNQHLPAQFGCLLMGSGDYHHITQLLLARQVTTRPIHLIVCDNHPDNMRYPFGIHCGSWVYWASQLPHIARIDVIGIHSNDIGWQHAWENHWSPLRKGKLHYWSLQKNASWTRFIGAKGVWHNFNHPDDLLASFLAEISHQDSPIYLSIDKDVLSSEVVMTNWDQGLFLEQHLQSLIQACQGRLIAADITGDISAYHYKNYFKRFLAASDGQQEPSVTEIENWQLQQKALNQRLVREINMAWMN</sequence>
<dbReference type="OrthoDB" id="8770139at2"/>
<dbReference type="Proteomes" id="UP000013009">
    <property type="component" value="Unassembled WGS sequence"/>
</dbReference>
<evidence type="ECO:0000313" key="1">
    <source>
        <dbReference type="EMBL" id="ENX35563.1"/>
    </source>
</evidence>
<accession>N9PQ59</accession>
<dbReference type="InterPro" id="IPR023696">
    <property type="entry name" value="Ureohydrolase_dom_sf"/>
</dbReference>
<dbReference type="RefSeq" id="WP_005271670.1">
    <property type="nucleotide sequence ID" value="NZ_KB850194.1"/>
</dbReference>
<organism evidence="1 2">
    <name type="scientific">Acinetobacter colistiniresistens</name>
    <dbReference type="NCBI Taxonomy" id="280145"/>
    <lineage>
        <taxon>Bacteria</taxon>
        <taxon>Pseudomonadati</taxon>
        <taxon>Pseudomonadota</taxon>
        <taxon>Gammaproteobacteria</taxon>
        <taxon>Moraxellales</taxon>
        <taxon>Moraxellaceae</taxon>
        <taxon>Acinetobacter</taxon>
    </lineage>
</organism>
<evidence type="ECO:0000313" key="2">
    <source>
        <dbReference type="Proteomes" id="UP000013009"/>
    </source>
</evidence>
<evidence type="ECO:0008006" key="3">
    <source>
        <dbReference type="Google" id="ProtNLM"/>
    </source>
</evidence>
<dbReference type="AlphaFoldDB" id="N9PQ59"/>
<comment type="caution">
    <text evidence="1">The sequence shown here is derived from an EMBL/GenBank/DDBJ whole genome shotgun (WGS) entry which is preliminary data.</text>
</comment>
<dbReference type="Gene3D" id="3.40.800.10">
    <property type="entry name" value="Ureohydrolase domain"/>
    <property type="match status" value="1"/>
</dbReference>